<dbReference type="AlphaFoldDB" id="A0A6A6T993"/>
<evidence type="ECO:0000313" key="2">
    <source>
        <dbReference type="Proteomes" id="UP000799324"/>
    </source>
</evidence>
<dbReference type="OrthoDB" id="194443at2759"/>
<dbReference type="InterPro" id="IPR011333">
    <property type="entry name" value="SKP1/BTB/POZ_sf"/>
</dbReference>
<name>A0A6A6T993_9PLEO</name>
<gene>
    <name evidence="1" type="ORF">K491DRAFT_692506</name>
</gene>
<evidence type="ECO:0008006" key="3">
    <source>
        <dbReference type="Google" id="ProtNLM"/>
    </source>
</evidence>
<protein>
    <recommendedName>
        <fullName evidence="3">BTB domain-containing protein</fullName>
    </recommendedName>
</protein>
<proteinExistence type="predicted"/>
<keyword evidence="2" id="KW-1185">Reference proteome</keyword>
<evidence type="ECO:0000313" key="1">
    <source>
        <dbReference type="EMBL" id="KAF2655867.1"/>
    </source>
</evidence>
<accession>A0A6A6T993</accession>
<dbReference type="Gene3D" id="3.30.710.10">
    <property type="entry name" value="Potassium Channel Kv1.1, Chain A"/>
    <property type="match status" value="1"/>
</dbReference>
<organism evidence="1 2">
    <name type="scientific">Lophiostoma macrostomum CBS 122681</name>
    <dbReference type="NCBI Taxonomy" id="1314788"/>
    <lineage>
        <taxon>Eukaryota</taxon>
        <taxon>Fungi</taxon>
        <taxon>Dikarya</taxon>
        <taxon>Ascomycota</taxon>
        <taxon>Pezizomycotina</taxon>
        <taxon>Dothideomycetes</taxon>
        <taxon>Pleosporomycetidae</taxon>
        <taxon>Pleosporales</taxon>
        <taxon>Lophiostomataceae</taxon>
        <taxon>Lophiostoma</taxon>
    </lineage>
</organism>
<sequence length="237" mass="27175">MYFRGMTAQDRGQHSLSLMTGPAMEVIVNNEQSSQTWTLSKSLLLFHAGFFRRANAFKEAQGGQEDKVSINGFTPKVFALFVSYMLYGLYHHQRSAGRPARVMLDAQAWALADYLDAPEFKNYAMRELYETFCPWGGLYPLSTLKPQLIMFVCDNTPQHSPLWKFILNVAVMHWHDQKVVEYGPQNQDLWNTIWAEHEDFRNALLFTTNQDHTARSSIIGVLGDYLERLPEGDNSGQ</sequence>
<dbReference type="Proteomes" id="UP000799324">
    <property type="component" value="Unassembled WGS sequence"/>
</dbReference>
<reference evidence="1" key="1">
    <citation type="journal article" date="2020" name="Stud. Mycol.">
        <title>101 Dothideomycetes genomes: a test case for predicting lifestyles and emergence of pathogens.</title>
        <authorList>
            <person name="Haridas S."/>
            <person name="Albert R."/>
            <person name="Binder M."/>
            <person name="Bloem J."/>
            <person name="Labutti K."/>
            <person name="Salamov A."/>
            <person name="Andreopoulos B."/>
            <person name="Baker S."/>
            <person name="Barry K."/>
            <person name="Bills G."/>
            <person name="Bluhm B."/>
            <person name="Cannon C."/>
            <person name="Castanera R."/>
            <person name="Culley D."/>
            <person name="Daum C."/>
            <person name="Ezra D."/>
            <person name="Gonzalez J."/>
            <person name="Henrissat B."/>
            <person name="Kuo A."/>
            <person name="Liang C."/>
            <person name="Lipzen A."/>
            <person name="Lutzoni F."/>
            <person name="Magnuson J."/>
            <person name="Mondo S."/>
            <person name="Nolan M."/>
            <person name="Ohm R."/>
            <person name="Pangilinan J."/>
            <person name="Park H.-J."/>
            <person name="Ramirez L."/>
            <person name="Alfaro M."/>
            <person name="Sun H."/>
            <person name="Tritt A."/>
            <person name="Yoshinaga Y."/>
            <person name="Zwiers L.-H."/>
            <person name="Turgeon B."/>
            <person name="Goodwin S."/>
            <person name="Spatafora J."/>
            <person name="Crous P."/>
            <person name="Grigoriev I."/>
        </authorList>
    </citation>
    <scope>NUCLEOTIDE SEQUENCE</scope>
    <source>
        <strain evidence="1">CBS 122681</strain>
    </source>
</reference>
<dbReference type="EMBL" id="MU004343">
    <property type="protein sequence ID" value="KAF2655867.1"/>
    <property type="molecule type" value="Genomic_DNA"/>
</dbReference>